<accession>A0AAW4WWA6</accession>
<keyword evidence="7" id="KW-1185">Reference proteome</keyword>
<feature type="short sequence motif" description="GXSXG" evidence="4">
    <location>
        <begin position="98"/>
        <end position="102"/>
    </location>
</feature>
<dbReference type="SUPFAM" id="SSF52151">
    <property type="entry name" value="FabD/lysophospholipase-like"/>
    <property type="match status" value="1"/>
</dbReference>
<comment type="caution">
    <text evidence="6">The sequence shown here is derived from an EMBL/GenBank/DDBJ whole genome shotgun (WGS) entry which is preliminary data.</text>
</comment>
<dbReference type="InterPro" id="IPR016035">
    <property type="entry name" value="Acyl_Trfase/lysoPLipase"/>
</dbReference>
<keyword evidence="1 4" id="KW-0378">Hydrolase</keyword>
<dbReference type="AlphaFoldDB" id="A0AAW4WWA6"/>
<dbReference type="PANTHER" id="PTHR14226:SF29">
    <property type="entry name" value="NEUROPATHY TARGET ESTERASE SWS"/>
    <property type="match status" value="1"/>
</dbReference>
<proteinExistence type="predicted"/>
<evidence type="ECO:0000256" key="1">
    <source>
        <dbReference type="ARBA" id="ARBA00022801"/>
    </source>
</evidence>
<protein>
    <submittedName>
        <fullName evidence="6">Patatin-like phospholipase family protein</fullName>
    </submittedName>
</protein>
<keyword evidence="2 4" id="KW-0442">Lipid degradation</keyword>
<reference evidence="6 7" key="1">
    <citation type="submission" date="2021-10" db="EMBL/GenBank/DDBJ databases">
        <authorList>
            <person name="Grouzdev D.S."/>
            <person name="Pantiukh K.S."/>
            <person name="Krutkina M.S."/>
        </authorList>
    </citation>
    <scope>NUCLEOTIDE SEQUENCE [LARGE SCALE GENOMIC DNA]</scope>
    <source>
        <strain evidence="6 7">Z-7514</strain>
    </source>
</reference>
<name>A0AAW4WWA6_9FIRM</name>
<evidence type="ECO:0000313" key="7">
    <source>
        <dbReference type="Proteomes" id="UP001199296"/>
    </source>
</evidence>
<feature type="domain" description="PNPLA" evidence="5">
    <location>
        <begin position="67"/>
        <end position="224"/>
    </location>
</feature>
<dbReference type="Proteomes" id="UP001199296">
    <property type="component" value="Unassembled WGS sequence"/>
</dbReference>
<evidence type="ECO:0000256" key="2">
    <source>
        <dbReference type="ARBA" id="ARBA00022963"/>
    </source>
</evidence>
<evidence type="ECO:0000313" key="6">
    <source>
        <dbReference type="EMBL" id="MCC3144935.1"/>
    </source>
</evidence>
<evidence type="ECO:0000256" key="4">
    <source>
        <dbReference type="PROSITE-ProRule" id="PRU01161"/>
    </source>
</evidence>
<dbReference type="InterPro" id="IPR002641">
    <property type="entry name" value="PNPLA_dom"/>
</dbReference>
<organism evidence="6 7">
    <name type="scientific">Halanaerobium polyolivorans</name>
    <dbReference type="NCBI Taxonomy" id="2886943"/>
    <lineage>
        <taxon>Bacteria</taxon>
        <taxon>Bacillati</taxon>
        <taxon>Bacillota</taxon>
        <taxon>Clostridia</taxon>
        <taxon>Halanaerobiales</taxon>
        <taxon>Halanaerobiaceae</taxon>
        <taxon>Halanaerobium</taxon>
    </lineage>
</organism>
<dbReference type="GO" id="GO:0016787">
    <property type="term" value="F:hydrolase activity"/>
    <property type="evidence" value="ECO:0007669"/>
    <property type="project" value="UniProtKB-UniRule"/>
</dbReference>
<feature type="active site" description="Proton acceptor" evidence="4">
    <location>
        <position position="211"/>
    </location>
</feature>
<sequence length="624" mass="71023">MKKVLVALLLVIIFTISFRAAAVEIDEQLILSEDAQAIEFGGEIYLVQDLEGFQNRLQIEDRPVVGLALSGGGARAISNLGVIKALVEHDIPIDLIVGTSMGAIIGNLYSSGLSIEQLEEIMTDTPFASLFQFGGGRALLESEKMNTFAERIAPNKNLEEFLIPTAQLSFDLKEGRKYLLTKGKISEVLQAAYSIPGYFPIHELNDRYFMDAGVLESSPAKSATLLGADYVIATHMPSEEEDEDYGGIIGSSGRFIQILQDKHTREILDQYADFEITIDVGNYTFMDFNYAARLVELGYQQTLERIDELKLELAGKNIPQVKTEKREYYNVDETLRDLEFDRLVTEARGISPLIHYGRDYSFFKQELFRSPLNEFQLGAEAYYNRLNLSLLGPGLSSWSENYEASFRFKKLTDSLDYYLLYGRNEEQADDYESKMKFYGQRFNLSAGFGRRQSEEYYLVGSNFRYMGDDLQWRSENEVFYLRDKSEVGVLSSNLLNYDFSPAWGLGLKSVYNNTEIAKSPLIYKGQDLDDYQAKFQAALNLNYNYELLIPYQISNFFQMTDIGGYFFVDYFHEESWGDGSIAIGPAINAKLYLLGLKPIELDLFAAHDFEENDQRYGIHLSYSF</sequence>
<dbReference type="Gene3D" id="3.40.1090.10">
    <property type="entry name" value="Cytosolic phospholipase A2 catalytic domain"/>
    <property type="match status" value="1"/>
</dbReference>
<dbReference type="Pfam" id="PF01734">
    <property type="entry name" value="Patatin"/>
    <property type="match status" value="1"/>
</dbReference>
<dbReference type="PANTHER" id="PTHR14226">
    <property type="entry name" value="NEUROPATHY TARGET ESTERASE/SWISS CHEESE D.MELANOGASTER"/>
    <property type="match status" value="1"/>
</dbReference>
<keyword evidence="3 4" id="KW-0443">Lipid metabolism</keyword>
<comment type="caution">
    <text evidence="4">Lacks conserved residue(s) required for the propagation of feature annotation.</text>
</comment>
<dbReference type="InterPro" id="IPR050301">
    <property type="entry name" value="NTE"/>
</dbReference>
<dbReference type="GO" id="GO:0016042">
    <property type="term" value="P:lipid catabolic process"/>
    <property type="evidence" value="ECO:0007669"/>
    <property type="project" value="UniProtKB-UniRule"/>
</dbReference>
<gene>
    <name evidence="6" type="ORF">LJ207_06335</name>
</gene>
<dbReference type="RefSeq" id="WP_229345254.1">
    <property type="nucleotide sequence ID" value="NZ_JAJFAT010000007.1"/>
</dbReference>
<feature type="active site" description="Nucleophile" evidence="4">
    <location>
        <position position="100"/>
    </location>
</feature>
<evidence type="ECO:0000259" key="5">
    <source>
        <dbReference type="PROSITE" id="PS51635"/>
    </source>
</evidence>
<evidence type="ECO:0000256" key="3">
    <source>
        <dbReference type="ARBA" id="ARBA00023098"/>
    </source>
</evidence>
<dbReference type="PROSITE" id="PS51635">
    <property type="entry name" value="PNPLA"/>
    <property type="match status" value="1"/>
</dbReference>
<dbReference type="EMBL" id="JAJFAT010000007">
    <property type="protein sequence ID" value="MCC3144935.1"/>
    <property type="molecule type" value="Genomic_DNA"/>
</dbReference>